<dbReference type="Gene3D" id="1.25.40.10">
    <property type="entry name" value="Tetratricopeptide repeat domain"/>
    <property type="match status" value="1"/>
</dbReference>
<dbReference type="SUPFAM" id="SSF52540">
    <property type="entry name" value="P-loop containing nucleoside triphosphate hydrolases"/>
    <property type="match status" value="1"/>
</dbReference>
<evidence type="ECO:0000256" key="3">
    <source>
        <dbReference type="ARBA" id="ARBA00004370"/>
    </source>
</evidence>
<gene>
    <name evidence="9" type="ORF">LY89DRAFT_678586</name>
</gene>
<name>A0A132B3A8_MOLSC</name>
<evidence type="ECO:0000313" key="10">
    <source>
        <dbReference type="Proteomes" id="UP000070700"/>
    </source>
</evidence>
<accession>A0A132B3A8</accession>
<keyword evidence="5" id="KW-0496">Mitochondrion</keyword>
<dbReference type="InterPro" id="IPR056681">
    <property type="entry name" value="DUF7779"/>
</dbReference>
<evidence type="ECO:0000256" key="6">
    <source>
        <dbReference type="ARBA" id="ARBA00023136"/>
    </source>
</evidence>
<dbReference type="PANTHER" id="PTHR48182">
    <property type="entry name" value="PROTEIN SERAC1"/>
    <property type="match status" value="1"/>
</dbReference>
<evidence type="ECO:0000256" key="4">
    <source>
        <dbReference type="ARBA" id="ARBA00022824"/>
    </source>
</evidence>
<dbReference type="InterPro" id="IPR011990">
    <property type="entry name" value="TPR-like_helical_dom_sf"/>
</dbReference>
<dbReference type="InterPro" id="IPR027417">
    <property type="entry name" value="P-loop_NTPase"/>
</dbReference>
<dbReference type="AlphaFoldDB" id="A0A132B3A8"/>
<comment type="subcellular location">
    <subcellularLocation>
        <location evidence="2">Endoplasmic reticulum</location>
    </subcellularLocation>
    <subcellularLocation>
        <location evidence="3">Membrane</location>
    </subcellularLocation>
    <subcellularLocation>
        <location evidence="1">Mitochondrion</location>
    </subcellularLocation>
</comment>
<dbReference type="GO" id="GO:0016020">
    <property type="term" value="C:membrane"/>
    <property type="evidence" value="ECO:0007669"/>
    <property type="project" value="UniProtKB-SubCell"/>
</dbReference>
<dbReference type="OrthoDB" id="6161812at2759"/>
<dbReference type="EMBL" id="KQ947444">
    <property type="protein sequence ID" value="KUJ06733.1"/>
    <property type="molecule type" value="Genomic_DNA"/>
</dbReference>
<keyword evidence="4" id="KW-0256">Endoplasmic reticulum</keyword>
<dbReference type="GeneID" id="28823480"/>
<dbReference type="InParanoid" id="A0A132B3A8"/>
<dbReference type="Pfam" id="PF25000">
    <property type="entry name" value="DUF7779"/>
    <property type="match status" value="1"/>
</dbReference>
<evidence type="ECO:0000313" key="9">
    <source>
        <dbReference type="EMBL" id="KUJ06733.1"/>
    </source>
</evidence>
<dbReference type="SMART" id="SM00028">
    <property type="entry name" value="TPR"/>
    <property type="match status" value="3"/>
</dbReference>
<dbReference type="GO" id="GO:0005783">
    <property type="term" value="C:endoplasmic reticulum"/>
    <property type="evidence" value="ECO:0007669"/>
    <property type="project" value="UniProtKB-SubCell"/>
</dbReference>
<dbReference type="Pfam" id="PF13424">
    <property type="entry name" value="TPR_12"/>
    <property type="match status" value="1"/>
</dbReference>
<evidence type="ECO:0000256" key="2">
    <source>
        <dbReference type="ARBA" id="ARBA00004240"/>
    </source>
</evidence>
<reference evidence="9 10" key="1">
    <citation type="submission" date="2015-10" db="EMBL/GenBank/DDBJ databases">
        <title>Full genome of DAOMC 229536 Phialocephala scopiformis, a fungal endophyte of spruce producing the potent anti-insectan compound rugulosin.</title>
        <authorList>
            <consortium name="DOE Joint Genome Institute"/>
            <person name="Walker A.K."/>
            <person name="Frasz S.L."/>
            <person name="Seifert K.A."/>
            <person name="Miller J.D."/>
            <person name="Mondo S.J."/>
            <person name="Labutti K."/>
            <person name="Lipzen A."/>
            <person name="Dockter R."/>
            <person name="Kennedy M."/>
            <person name="Grigoriev I.V."/>
            <person name="Spatafora J.W."/>
        </authorList>
    </citation>
    <scope>NUCLEOTIDE SEQUENCE [LARGE SCALE GENOMIC DNA]</scope>
    <source>
        <strain evidence="9 10">CBS 120377</strain>
    </source>
</reference>
<dbReference type="KEGG" id="psco:LY89DRAFT_678586"/>
<dbReference type="PANTHER" id="PTHR48182:SF2">
    <property type="entry name" value="PROTEIN SERAC1"/>
    <property type="match status" value="1"/>
</dbReference>
<evidence type="ECO:0000256" key="7">
    <source>
        <dbReference type="SAM" id="MobiDB-lite"/>
    </source>
</evidence>
<protein>
    <recommendedName>
        <fullName evidence="8">DUF7779 domain-containing protein</fullName>
    </recommendedName>
</protein>
<dbReference type="Proteomes" id="UP000070700">
    <property type="component" value="Unassembled WGS sequence"/>
</dbReference>
<dbReference type="GO" id="GO:0005739">
    <property type="term" value="C:mitochondrion"/>
    <property type="evidence" value="ECO:0007669"/>
    <property type="project" value="UniProtKB-SubCell"/>
</dbReference>
<proteinExistence type="predicted"/>
<dbReference type="RefSeq" id="XP_018061088.1">
    <property type="nucleotide sequence ID" value="XM_018213754.1"/>
</dbReference>
<evidence type="ECO:0000256" key="5">
    <source>
        <dbReference type="ARBA" id="ARBA00023128"/>
    </source>
</evidence>
<dbReference type="STRING" id="149040.A0A132B3A8"/>
<feature type="domain" description="DUF7779" evidence="8">
    <location>
        <begin position="645"/>
        <end position="719"/>
    </location>
</feature>
<feature type="region of interest" description="Disordered" evidence="7">
    <location>
        <begin position="358"/>
        <end position="378"/>
    </location>
</feature>
<dbReference type="SUPFAM" id="SSF48452">
    <property type="entry name" value="TPR-like"/>
    <property type="match status" value="1"/>
</dbReference>
<evidence type="ECO:0000256" key="1">
    <source>
        <dbReference type="ARBA" id="ARBA00004173"/>
    </source>
</evidence>
<organism evidence="9 10">
    <name type="scientific">Mollisia scopiformis</name>
    <name type="common">Conifer needle endophyte fungus</name>
    <name type="synonym">Phialocephala scopiformis</name>
    <dbReference type="NCBI Taxonomy" id="149040"/>
    <lineage>
        <taxon>Eukaryota</taxon>
        <taxon>Fungi</taxon>
        <taxon>Dikarya</taxon>
        <taxon>Ascomycota</taxon>
        <taxon>Pezizomycotina</taxon>
        <taxon>Leotiomycetes</taxon>
        <taxon>Helotiales</taxon>
        <taxon>Mollisiaceae</taxon>
        <taxon>Mollisia</taxon>
    </lineage>
</organism>
<evidence type="ECO:0000259" key="8">
    <source>
        <dbReference type="Pfam" id="PF25000"/>
    </source>
</evidence>
<dbReference type="InterPro" id="IPR052374">
    <property type="entry name" value="SERAC1"/>
</dbReference>
<keyword evidence="10" id="KW-1185">Reference proteome</keyword>
<dbReference type="InterPro" id="IPR019734">
    <property type="entry name" value="TPR_rpt"/>
</dbReference>
<keyword evidence="6" id="KW-0472">Membrane</keyword>
<sequence>MPSLLRSTFVVVVALFCVIWTSSFVRHLDSISPDQMWRTPPHQSLEPARLSRILSSSLGEGEDYIANVICVTELRPPSKQQPCNWFNEYISKPHSKKIQILEFKYQWAPSKLPVWPSLIQRSADLLDALRKDEGNLGTGNRPLVFIGHGLGGLVVKKVCTLRFHLVSHGGDSMSVADDLFFKATTTLFERYWDAGYKDLRKNLSGIVLFGTPHSTERHQERWSSLTFLLRSCFELSGQTLNQAELERATVVKLSEKFEEFVQNTPVIFVYETKTTKTTKSYFGSKKRLLVGKELSQTSVNQELLIESKNDHDSVCTLSPGSMVLDRFSSLIDDIMNMQNDRQSTSEEDSFIKPVSMSWPSSDLGDSASQADQERSISSENQIADGIATVALSGRISRPKLPCHILKTKPASIFVGRDEIIDILDKQLLPRTRTWKVRDCHAIYRQTPEVIRRNLFIPAESAVKIYDAFSEIAVELQLLSSEEAKDRLASKSAVLRWLSKPYKTAPETTEDDTESAGDFANWLMVFDNVESATILKEYTPLQGHGSVLYTSRDPFAKHYLSPNSGLDVSPLPDSATADLLQSLTYKSDSKQDYDEAVSWNRLDCLPIAILHAAGVIEKRDSTFEKVLMPKRLLRCGLGEFGTRGIRVAKVLALLDNDPINESLLRHGIGHQNMDVYPSVDDYDEVRPVLSQASLIRRNKQLKTLSIHHVVQDVARQVMGIEDLQDAFEVAVALVNAYWKEERFWAFGHRLSDWQERGDWDESLSLAELVLATLEYRKIDMGEQYADILMSLSSNYHCLGDAAQGLKYARAHFKQRIHVEDSKPLAERDDAFRAMAYTELALGWLLNNNYNEAKAFAIKGRQMLEGTAEFIEDLYWPHWVDYHHATAYAFQILGVVNEKAGRFDEAIEIWERALVLYCRIEGDSSFRTNQVRVKLGEYYGRLGRLETAIQMFDTALKYFVGDKYYKAERARTFLKKGQSLVLMDDTVNASAARREAERLFDEIRPHHSGDRSKALELTDFDDIVMIMSR</sequence>